<dbReference type="InterPro" id="IPR008988">
    <property type="entry name" value="Transcriptional_repressor_C"/>
</dbReference>
<gene>
    <name evidence="3" type="ORF">H9734_03305</name>
</gene>
<protein>
    <submittedName>
        <fullName evidence="3">Ferrous iron transport protein A</fullName>
    </submittedName>
</protein>
<sequence length="77" mass="8612">MKLRETQPEGTYTVTGMSLPVDMERRLQALGLTCGSRIQVVNRKRHGAMIVKIRGTRFAIGRLLAENIEVGEGQKDE</sequence>
<reference evidence="3" key="2">
    <citation type="submission" date="2021-04" db="EMBL/GenBank/DDBJ databases">
        <authorList>
            <person name="Gilroy R."/>
        </authorList>
    </citation>
    <scope>NUCLEOTIDE SEQUENCE</scope>
    <source>
        <strain evidence="3">CHK183-1962</strain>
    </source>
</reference>
<dbReference type="InterPro" id="IPR007167">
    <property type="entry name" value="Fe-transptr_FeoA-like"/>
</dbReference>
<dbReference type="Pfam" id="PF04023">
    <property type="entry name" value="FeoA"/>
    <property type="match status" value="1"/>
</dbReference>
<dbReference type="Gene3D" id="2.30.30.90">
    <property type="match status" value="1"/>
</dbReference>
<evidence type="ECO:0000313" key="3">
    <source>
        <dbReference type="EMBL" id="HIX76609.1"/>
    </source>
</evidence>
<dbReference type="Proteomes" id="UP000886890">
    <property type="component" value="Unassembled WGS sequence"/>
</dbReference>
<dbReference type="PANTHER" id="PTHR43151">
    <property type="entry name" value="FEOA FAMILY PROTEIN"/>
    <property type="match status" value="1"/>
</dbReference>
<dbReference type="SMART" id="SM00899">
    <property type="entry name" value="FeoA"/>
    <property type="match status" value="1"/>
</dbReference>
<dbReference type="GO" id="GO:0046914">
    <property type="term" value="F:transition metal ion binding"/>
    <property type="evidence" value="ECO:0007669"/>
    <property type="project" value="InterPro"/>
</dbReference>
<organism evidence="3 4">
    <name type="scientific">Candidatus Fusicatenibacter merdavium</name>
    <dbReference type="NCBI Taxonomy" id="2838600"/>
    <lineage>
        <taxon>Bacteria</taxon>
        <taxon>Bacillati</taxon>
        <taxon>Bacillota</taxon>
        <taxon>Clostridia</taxon>
        <taxon>Lachnospirales</taxon>
        <taxon>Lachnospiraceae</taxon>
        <taxon>Fusicatenibacter</taxon>
    </lineage>
</organism>
<keyword evidence="1" id="KW-0408">Iron</keyword>
<feature type="domain" description="Ferrous iron transporter FeoA-like" evidence="2">
    <location>
        <begin position="1"/>
        <end position="72"/>
    </location>
</feature>
<evidence type="ECO:0000259" key="2">
    <source>
        <dbReference type="SMART" id="SM00899"/>
    </source>
</evidence>
<comment type="caution">
    <text evidence="3">The sequence shown here is derived from an EMBL/GenBank/DDBJ whole genome shotgun (WGS) entry which is preliminary data.</text>
</comment>
<dbReference type="InterPro" id="IPR038157">
    <property type="entry name" value="FeoA_core_dom"/>
</dbReference>
<evidence type="ECO:0000256" key="1">
    <source>
        <dbReference type="ARBA" id="ARBA00023004"/>
    </source>
</evidence>
<dbReference type="InterPro" id="IPR053184">
    <property type="entry name" value="FeoA-like"/>
</dbReference>
<dbReference type="PANTHER" id="PTHR43151:SF1">
    <property type="entry name" value="SSR2333 PROTEIN"/>
    <property type="match status" value="1"/>
</dbReference>
<dbReference type="AlphaFoldDB" id="A0A9D1XCA0"/>
<reference evidence="3" key="1">
    <citation type="journal article" date="2021" name="PeerJ">
        <title>Extensive microbial diversity within the chicken gut microbiome revealed by metagenomics and culture.</title>
        <authorList>
            <person name="Gilroy R."/>
            <person name="Ravi A."/>
            <person name="Getino M."/>
            <person name="Pursley I."/>
            <person name="Horton D.L."/>
            <person name="Alikhan N.F."/>
            <person name="Baker D."/>
            <person name="Gharbi K."/>
            <person name="Hall N."/>
            <person name="Watson M."/>
            <person name="Adriaenssens E.M."/>
            <person name="Foster-Nyarko E."/>
            <person name="Jarju S."/>
            <person name="Secka A."/>
            <person name="Antonio M."/>
            <person name="Oren A."/>
            <person name="Chaudhuri R.R."/>
            <person name="La Ragione R."/>
            <person name="Hildebrand F."/>
            <person name="Pallen M.J."/>
        </authorList>
    </citation>
    <scope>NUCLEOTIDE SEQUENCE</scope>
    <source>
        <strain evidence="3">CHK183-1962</strain>
    </source>
</reference>
<name>A0A9D1XCA0_9FIRM</name>
<dbReference type="EMBL" id="DXEK01000053">
    <property type="protein sequence ID" value="HIX76609.1"/>
    <property type="molecule type" value="Genomic_DNA"/>
</dbReference>
<accession>A0A9D1XCA0</accession>
<proteinExistence type="predicted"/>
<evidence type="ECO:0000313" key="4">
    <source>
        <dbReference type="Proteomes" id="UP000886890"/>
    </source>
</evidence>
<dbReference type="SUPFAM" id="SSF50037">
    <property type="entry name" value="C-terminal domain of transcriptional repressors"/>
    <property type="match status" value="1"/>
</dbReference>